<organism evidence="1 2">
    <name type="scientific">Mycena chlorophos</name>
    <name type="common">Agaric fungus</name>
    <name type="synonym">Agaricus chlorophos</name>
    <dbReference type="NCBI Taxonomy" id="658473"/>
    <lineage>
        <taxon>Eukaryota</taxon>
        <taxon>Fungi</taxon>
        <taxon>Dikarya</taxon>
        <taxon>Basidiomycota</taxon>
        <taxon>Agaricomycotina</taxon>
        <taxon>Agaricomycetes</taxon>
        <taxon>Agaricomycetidae</taxon>
        <taxon>Agaricales</taxon>
        <taxon>Marasmiineae</taxon>
        <taxon>Mycenaceae</taxon>
        <taxon>Mycena</taxon>
    </lineage>
</organism>
<reference evidence="1" key="1">
    <citation type="submission" date="2014-09" db="EMBL/GenBank/DDBJ databases">
        <title>Genome sequence of the luminous mushroom Mycena chlorophos for searching fungal bioluminescence genes.</title>
        <authorList>
            <person name="Tanaka Y."/>
            <person name="Kasuga D."/>
            <person name="Oba Y."/>
            <person name="Hase S."/>
            <person name="Sato K."/>
            <person name="Oba Y."/>
            <person name="Sakakibara Y."/>
        </authorList>
    </citation>
    <scope>NUCLEOTIDE SEQUENCE</scope>
</reference>
<proteinExistence type="predicted"/>
<dbReference type="EMBL" id="DF845605">
    <property type="protein sequence ID" value="GAT49534.1"/>
    <property type="molecule type" value="Genomic_DNA"/>
</dbReference>
<gene>
    <name evidence="1" type="ORF">MCHLO_06842</name>
</gene>
<evidence type="ECO:0000313" key="2">
    <source>
        <dbReference type="Proteomes" id="UP000815677"/>
    </source>
</evidence>
<name>A0ABQ0LEG9_MYCCL</name>
<evidence type="ECO:0000313" key="1">
    <source>
        <dbReference type="EMBL" id="GAT49534.1"/>
    </source>
</evidence>
<sequence>MYAAPFVDAHCTACASLRTSGTTAKASQRYVSRRGVRVYKPWHSQADSQHSQMCRYQEHLDAAAMLSNDSETSASNDHDSTALVKVADCADESESCASSVFHQLSLYRNGYSLVRSDEGFLLLRAVFTSGHPVPGQTRLSMRVTIQRLAEWPSFVPAAS</sequence>
<accession>A0ABQ0LEG9</accession>
<keyword evidence="2" id="KW-1185">Reference proteome</keyword>
<dbReference type="Proteomes" id="UP000815677">
    <property type="component" value="Unassembled WGS sequence"/>
</dbReference>
<protein>
    <submittedName>
        <fullName evidence="1">Uncharacterized protein</fullName>
    </submittedName>
</protein>